<name>A0A0F9DNF9_9ZZZZ</name>
<feature type="non-terminal residue" evidence="1">
    <location>
        <position position="123"/>
    </location>
</feature>
<dbReference type="EMBL" id="LAZR01028237">
    <property type="protein sequence ID" value="KKL63244.1"/>
    <property type="molecule type" value="Genomic_DNA"/>
</dbReference>
<sequence length="123" mass="13280">MSDRVFTWHEPGVMSETNVVGTNTKEQHTTDKDYVPERVILRLKTPGATDGAALTIDINDDGVSIFDVNPTIGQGLTEMIVTSFKSTLVQINKDSVLTLDIDQVSGTTAGNDLTVQLDLAEAD</sequence>
<proteinExistence type="predicted"/>
<dbReference type="AlphaFoldDB" id="A0A0F9DNF9"/>
<accession>A0A0F9DNF9</accession>
<evidence type="ECO:0000313" key="1">
    <source>
        <dbReference type="EMBL" id="KKL63244.1"/>
    </source>
</evidence>
<comment type="caution">
    <text evidence="1">The sequence shown here is derived from an EMBL/GenBank/DDBJ whole genome shotgun (WGS) entry which is preliminary data.</text>
</comment>
<protein>
    <submittedName>
        <fullName evidence="1">Uncharacterized protein</fullName>
    </submittedName>
</protein>
<organism evidence="1">
    <name type="scientific">marine sediment metagenome</name>
    <dbReference type="NCBI Taxonomy" id="412755"/>
    <lineage>
        <taxon>unclassified sequences</taxon>
        <taxon>metagenomes</taxon>
        <taxon>ecological metagenomes</taxon>
    </lineage>
</organism>
<reference evidence="1" key="1">
    <citation type="journal article" date="2015" name="Nature">
        <title>Complex archaea that bridge the gap between prokaryotes and eukaryotes.</title>
        <authorList>
            <person name="Spang A."/>
            <person name="Saw J.H."/>
            <person name="Jorgensen S.L."/>
            <person name="Zaremba-Niedzwiedzka K."/>
            <person name="Martijn J."/>
            <person name="Lind A.E."/>
            <person name="van Eijk R."/>
            <person name="Schleper C."/>
            <person name="Guy L."/>
            <person name="Ettema T.J."/>
        </authorList>
    </citation>
    <scope>NUCLEOTIDE SEQUENCE</scope>
</reference>
<gene>
    <name evidence="1" type="ORF">LCGC14_2177060</name>
</gene>